<dbReference type="AlphaFoldDB" id="A0A8J5F293"/>
<protein>
    <recommendedName>
        <fullName evidence="2">N-acetyltransferase domain-containing protein</fullName>
    </recommendedName>
</protein>
<keyword evidence="4" id="KW-1185">Reference proteome</keyword>
<keyword evidence="1" id="KW-0472">Membrane</keyword>
<dbReference type="OrthoDB" id="41532at2759"/>
<dbReference type="GO" id="GO:0016747">
    <property type="term" value="F:acyltransferase activity, transferring groups other than amino-acyl groups"/>
    <property type="evidence" value="ECO:0007669"/>
    <property type="project" value="InterPro"/>
</dbReference>
<dbReference type="PANTHER" id="PTHR47370">
    <property type="entry name" value="ACYL-COA N-ACYLTRANSFERASES (NAT) SUPERFAMILY PROTEIN"/>
    <property type="match status" value="1"/>
</dbReference>
<evidence type="ECO:0000313" key="3">
    <source>
        <dbReference type="EMBL" id="KAG6479796.1"/>
    </source>
</evidence>
<dbReference type="EMBL" id="JACMSC010000017">
    <property type="protein sequence ID" value="KAG6479796.1"/>
    <property type="molecule type" value="Genomic_DNA"/>
</dbReference>
<feature type="transmembrane region" description="Helical" evidence="1">
    <location>
        <begin position="39"/>
        <end position="56"/>
    </location>
</feature>
<dbReference type="PANTHER" id="PTHR47370:SF10">
    <property type="entry name" value="N-ACETYLTRANSFERASE HLS1-RELATED"/>
    <property type="match status" value="1"/>
</dbReference>
<sequence length="466" mass="50893">MMRQSCAINLCDSRVYIYALPSISNGSATHRRGEQGTGVFFFYCFVFAAIGFRLIGGSQGMVSIAVRVYDPEKDLSATEAVDRLCDGGATGQVSLCMDLLGDPASRVRHSPAYRMLVAETSGPVKEIVGVVRGSVKVVSCGRKMARQGGMLKKGHAPAEASPIYTKVGYILGLRVLPSHRRMGIALKLVEQMEEWFWKKGAEYAYMATTKGNKASLGLFTDRCGYSKFRTPSILVHPVFAHRLPVPLSITVHRIHASDAELIYRRRFAATEFFPRDIDAVLANPLSLATLVAVPSGCAAAERWPGAEAFLAAPPESWALASVWDCGGVFQLEVRGASRLRRAAAAATRMADRVMPWLRIPSVPDLFRPFGAWFLYGIGGEGPAASVMTAAVWREAHNRARGAAAVVATEVAEMEPLRQGIPRWRRLSGAEDVWCIKRLTEEYNYSAVGDWTKSAAGSSIFVDPREL</sequence>
<proteinExistence type="predicted"/>
<dbReference type="CDD" id="cd04301">
    <property type="entry name" value="NAT_SF"/>
    <property type="match status" value="1"/>
</dbReference>
<keyword evidence="1" id="KW-1133">Transmembrane helix</keyword>
<dbReference type="Proteomes" id="UP000734854">
    <property type="component" value="Unassembled WGS sequence"/>
</dbReference>
<reference evidence="3 4" key="1">
    <citation type="submission" date="2020-08" db="EMBL/GenBank/DDBJ databases">
        <title>Plant Genome Project.</title>
        <authorList>
            <person name="Zhang R.-G."/>
        </authorList>
    </citation>
    <scope>NUCLEOTIDE SEQUENCE [LARGE SCALE GENOMIC DNA]</scope>
    <source>
        <tissue evidence="3">Rhizome</tissue>
    </source>
</reference>
<name>A0A8J5F293_ZINOF</name>
<evidence type="ECO:0000256" key="1">
    <source>
        <dbReference type="SAM" id="Phobius"/>
    </source>
</evidence>
<dbReference type="InterPro" id="IPR000182">
    <property type="entry name" value="GNAT_dom"/>
</dbReference>
<evidence type="ECO:0000259" key="2">
    <source>
        <dbReference type="PROSITE" id="PS51186"/>
    </source>
</evidence>
<gene>
    <name evidence="3" type="ORF">ZIOFF_063270</name>
</gene>
<accession>A0A8J5F293</accession>
<keyword evidence="1" id="KW-0812">Transmembrane</keyword>
<dbReference type="PROSITE" id="PS51186">
    <property type="entry name" value="GNAT"/>
    <property type="match status" value="1"/>
</dbReference>
<dbReference type="Pfam" id="PF00583">
    <property type="entry name" value="Acetyltransf_1"/>
    <property type="match status" value="1"/>
</dbReference>
<dbReference type="InterPro" id="IPR052810">
    <property type="entry name" value="Plant_NAT"/>
</dbReference>
<organism evidence="3 4">
    <name type="scientific">Zingiber officinale</name>
    <name type="common">Ginger</name>
    <name type="synonym">Amomum zingiber</name>
    <dbReference type="NCBI Taxonomy" id="94328"/>
    <lineage>
        <taxon>Eukaryota</taxon>
        <taxon>Viridiplantae</taxon>
        <taxon>Streptophyta</taxon>
        <taxon>Embryophyta</taxon>
        <taxon>Tracheophyta</taxon>
        <taxon>Spermatophyta</taxon>
        <taxon>Magnoliopsida</taxon>
        <taxon>Liliopsida</taxon>
        <taxon>Zingiberales</taxon>
        <taxon>Zingiberaceae</taxon>
        <taxon>Zingiber</taxon>
    </lineage>
</organism>
<feature type="domain" description="N-acetyltransferase" evidence="2">
    <location>
        <begin position="64"/>
        <end position="246"/>
    </location>
</feature>
<evidence type="ECO:0000313" key="4">
    <source>
        <dbReference type="Proteomes" id="UP000734854"/>
    </source>
</evidence>
<comment type="caution">
    <text evidence="3">The sequence shown here is derived from an EMBL/GenBank/DDBJ whole genome shotgun (WGS) entry which is preliminary data.</text>
</comment>